<evidence type="ECO:0000256" key="3">
    <source>
        <dbReference type="RuleBase" id="RU000363"/>
    </source>
</evidence>
<dbReference type="InterPro" id="IPR002347">
    <property type="entry name" value="SDR_fam"/>
</dbReference>
<organism evidence="4 5">
    <name type="scientific">Rhodococcus rhodnii</name>
    <dbReference type="NCBI Taxonomy" id="38312"/>
    <lineage>
        <taxon>Bacteria</taxon>
        <taxon>Bacillati</taxon>
        <taxon>Actinomycetota</taxon>
        <taxon>Actinomycetes</taxon>
        <taxon>Mycobacteriales</taxon>
        <taxon>Nocardiaceae</taxon>
        <taxon>Rhodococcus</taxon>
    </lineage>
</organism>
<dbReference type="InterPro" id="IPR020904">
    <property type="entry name" value="Sc_DH/Rdtase_CS"/>
</dbReference>
<dbReference type="PRINTS" id="PR00080">
    <property type="entry name" value="SDRFAMILY"/>
</dbReference>
<sequence length="282" mass="28590">MAVGGDSLDDQVIVLTGAAAGIGRSVTRAFVAEGARVVAVDVSTDVDSLATEYGDRVVPVVADVSRWEGNIAAAAAALDTWGRIDVFVGNAAITDSATALEEIDGDRLTGAFHEVFGVNVLAPLLGVRACLDALVASRGSVVLTGSFASTHAGGGGSLYTASKHAVHGLIRQLAYELAPDVRVNGVAPGVAPTRLKGTSALGQTTADSVLDGTQRALPLQEIAPVSAYDGIFTLLASRRYSAAMTGTLVTADSGLSVRGIAKPGGRVPAIGHEHTEVPAPRA</sequence>
<comment type="caution">
    <text evidence="4">The sequence shown here is derived from an EMBL/GenBank/DDBJ whole genome shotgun (WGS) entry which is preliminary data.</text>
</comment>
<dbReference type="GO" id="GO:0050664">
    <property type="term" value="F:oxidoreductase activity, acting on NAD(P)H, oxygen as acceptor"/>
    <property type="evidence" value="ECO:0007669"/>
    <property type="project" value="TreeGrafter"/>
</dbReference>
<name>A0A6P2C9E3_9NOCA</name>
<proteinExistence type="inferred from homology"/>
<comment type="similarity">
    <text evidence="1 3">Belongs to the short-chain dehydrogenases/reductases (SDR) family.</text>
</comment>
<dbReference type="Gene3D" id="3.40.50.720">
    <property type="entry name" value="NAD(P)-binding Rossmann-like Domain"/>
    <property type="match status" value="1"/>
</dbReference>
<gene>
    <name evidence="4" type="ORF">DW322_02765</name>
</gene>
<evidence type="ECO:0000313" key="5">
    <source>
        <dbReference type="Proteomes" id="UP000471120"/>
    </source>
</evidence>
<dbReference type="EMBL" id="QRCM01000001">
    <property type="protein sequence ID" value="TXG89359.1"/>
    <property type="molecule type" value="Genomic_DNA"/>
</dbReference>
<protein>
    <submittedName>
        <fullName evidence="4">SDR family oxidoreductase</fullName>
    </submittedName>
</protein>
<dbReference type="PRINTS" id="PR00081">
    <property type="entry name" value="GDHRDH"/>
</dbReference>
<dbReference type="InterPro" id="IPR036291">
    <property type="entry name" value="NAD(P)-bd_dom_sf"/>
</dbReference>
<dbReference type="AlphaFoldDB" id="A0A6P2C9E3"/>
<evidence type="ECO:0000256" key="2">
    <source>
        <dbReference type="ARBA" id="ARBA00023002"/>
    </source>
</evidence>
<accession>A0A6P2C9E3</accession>
<reference evidence="4 5" key="1">
    <citation type="submission" date="2018-07" db="EMBL/GenBank/DDBJ databases">
        <title>Genome sequence of Rhodococcus rhodnii ATCC 35071 from Rhodnius prolixus.</title>
        <authorList>
            <person name="Patel V."/>
            <person name="Vogel K.J."/>
        </authorList>
    </citation>
    <scope>NUCLEOTIDE SEQUENCE [LARGE SCALE GENOMIC DNA]</scope>
    <source>
        <strain evidence="4 5">ATCC 35071</strain>
    </source>
</reference>
<dbReference type="Proteomes" id="UP000471120">
    <property type="component" value="Unassembled WGS sequence"/>
</dbReference>
<dbReference type="SUPFAM" id="SSF51735">
    <property type="entry name" value="NAD(P)-binding Rossmann-fold domains"/>
    <property type="match status" value="1"/>
</dbReference>
<evidence type="ECO:0000256" key="1">
    <source>
        <dbReference type="ARBA" id="ARBA00006484"/>
    </source>
</evidence>
<keyword evidence="2" id="KW-0560">Oxidoreductase</keyword>
<dbReference type="PANTHER" id="PTHR43008">
    <property type="entry name" value="BENZIL REDUCTASE"/>
    <property type="match status" value="1"/>
</dbReference>
<dbReference type="PROSITE" id="PS00061">
    <property type="entry name" value="ADH_SHORT"/>
    <property type="match status" value="1"/>
</dbReference>
<evidence type="ECO:0000313" key="4">
    <source>
        <dbReference type="EMBL" id="TXG89359.1"/>
    </source>
</evidence>
<dbReference type="Pfam" id="PF00106">
    <property type="entry name" value="adh_short"/>
    <property type="match status" value="1"/>
</dbReference>
<dbReference type="PANTHER" id="PTHR43008:SF4">
    <property type="entry name" value="CHAIN DEHYDROGENASE, PUTATIVE (AFU_ORTHOLOGUE AFUA_4G08710)-RELATED"/>
    <property type="match status" value="1"/>
</dbReference>